<feature type="domain" description="EF-hand" evidence="2">
    <location>
        <begin position="163"/>
        <end position="192"/>
    </location>
</feature>
<dbReference type="InterPro" id="IPR011992">
    <property type="entry name" value="EF-hand-dom_pair"/>
</dbReference>
<dbReference type="PROSITE" id="PS50222">
    <property type="entry name" value="EF_HAND_2"/>
    <property type="match status" value="3"/>
</dbReference>
<feature type="domain" description="EF-hand" evidence="2">
    <location>
        <begin position="8"/>
        <end position="43"/>
    </location>
</feature>
<evidence type="ECO:0000313" key="4">
    <source>
        <dbReference type="Proteomes" id="UP000626109"/>
    </source>
</evidence>
<evidence type="ECO:0000313" key="3">
    <source>
        <dbReference type="EMBL" id="CAE8648646.1"/>
    </source>
</evidence>
<sequence>MASVSEDEIEIAMEALFRAYDLDESGELSRHEFLCIEMRLNYEQGEVFRGDSGTAKMTLADRNSSGSLDYNEFRERFMTNFQEQGLSREEVVAYLVEQNKMALLERAKMGPRYHAGIRQALKSIFSLFDVSGDSNLSPEEWMAAQKTVAAEVSDDLDEGWIDEAAFSAADENGDGVLDLGEFLEASFAMFEGVKKRTDQILATLQRIVKALEAQRLSGRKETPPVTIF</sequence>
<organism evidence="3 4">
    <name type="scientific">Polarella glacialis</name>
    <name type="common">Dinoflagellate</name>
    <dbReference type="NCBI Taxonomy" id="89957"/>
    <lineage>
        <taxon>Eukaryota</taxon>
        <taxon>Sar</taxon>
        <taxon>Alveolata</taxon>
        <taxon>Dinophyceae</taxon>
        <taxon>Suessiales</taxon>
        <taxon>Suessiaceae</taxon>
        <taxon>Polarella</taxon>
    </lineage>
</organism>
<dbReference type="PROSITE" id="PS00018">
    <property type="entry name" value="EF_HAND_1"/>
    <property type="match status" value="3"/>
</dbReference>
<reference evidence="3" key="1">
    <citation type="submission" date="2021-02" db="EMBL/GenBank/DDBJ databases">
        <authorList>
            <person name="Dougan E. K."/>
            <person name="Rhodes N."/>
            <person name="Thang M."/>
            <person name="Chan C."/>
        </authorList>
    </citation>
    <scope>NUCLEOTIDE SEQUENCE</scope>
</reference>
<evidence type="ECO:0000259" key="2">
    <source>
        <dbReference type="PROSITE" id="PS50222"/>
    </source>
</evidence>
<accession>A0A813ICT6</accession>
<dbReference type="GO" id="GO:0005509">
    <property type="term" value="F:calcium ion binding"/>
    <property type="evidence" value="ECO:0007669"/>
    <property type="project" value="InterPro"/>
</dbReference>
<feature type="domain" description="EF-hand" evidence="2">
    <location>
        <begin position="116"/>
        <end position="151"/>
    </location>
</feature>
<name>A0A813ICT6_POLGL</name>
<dbReference type="AlphaFoldDB" id="A0A813ICT6"/>
<proteinExistence type="predicted"/>
<dbReference type="Gene3D" id="1.10.238.10">
    <property type="entry name" value="EF-hand"/>
    <property type="match status" value="2"/>
</dbReference>
<dbReference type="EMBL" id="CAJNNW010006811">
    <property type="protein sequence ID" value="CAE8648646.1"/>
    <property type="molecule type" value="Genomic_DNA"/>
</dbReference>
<keyword evidence="1" id="KW-0106">Calcium</keyword>
<dbReference type="Pfam" id="PF13499">
    <property type="entry name" value="EF-hand_7"/>
    <property type="match status" value="1"/>
</dbReference>
<dbReference type="Proteomes" id="UP000626109">
    <property type="component" value="Unassembled WGS sequence"/>
</dbReference>
<dbReference type="CDD" id="cd00051">
    <property type="entry name" value="EFh"/>
    <property type="match status" value="1"/>
</dbReference>
<dbReference type="InterPro" id="IPR002048">
    <property type="entry name" value="EF_hand_dom"/>
</dbReference>
<dbReference type="SUPFAM" id="SSF47473">
    <property type="entry name" value="EF-hand"/>
    <property type="match status" value="1"/>
</dbReference>
<evidence type="ECO:0000256" key="1">
    <source>
        <dbReference type="ARBA" id="ARBA00022837"/>
    </source>
</evidence>
<dbReference type="InterPro" id="IPR018247">
    <property type="entry name" value="EF_Hand_1_Ca_BS"/>
</dbReference>
<comment type="caution">
    <text evidence="3">The sequence shown here is derived from an EMBL/GenBank/DDBJ whole genome shotgun (WGS) entry which is preliminary data.</text>
</comment>
<feature type="non-terminal residue" evidence="3">
    <location>
        <position position="228"/>
    </location>
</feature>
<dbReference type="Pfam" id="PF13202">
    <property type="entry name" value="EF-hand_5"/>
    <property type="match status" value="2"/>
</dbReference>
<dbReference type="SMART" id="SM00054">
    <property type="entry name" value="EFh"/>
    <property type="match status" value="4"/>
</dbReference>
<gene>
    <name evidence="3" type="ORF">PGLA2088_LOCUS6739</name>
</gene>
<protein>
    <recommendedName>
        <fullName evidence="2">EF-hand domain-containing protein</fullName>
    </recommendedName>
</protein>